<reference evidence="5" key="1">
    <citation type="journal article" date="2012" name="Mol. Plant Microbe Interact.">
        <title>A highly conserved effector in Fusarium oxysporum is required for full virulence on Arabidopsis.</title>
        <authorList>
            <person name="Thatcher L.F."/>
            <person name="Gardiner D.M."/>
            <person name="Kazan K."/>
            <person name="Manners J."/>
        </authorList>
    </citation>
    <scope>NUCLEOTIDE SEQUENCE [LARGE SCALE GENOMIC DNA]</scope>
    <source>
        <strain evidence="5">Fo5176</strain>
    </source>
</reference>
<dbReference type="CDD" id="cd08760">
    <property type="entry name" value="Cyt_b561_FRRS1_like"/>
    <property type="match status" value="1"/>
</dbReference>
<feature type="transmembrane region" description="Helical" evidence="2">
    <location>
        <begin position="515"/>
        <end position="533"/>
    </location>
</feature>
<accession>F9FCF2</accession>
<evidence type="ECO:0000259" key="3">
    <source>
        <dbReference type="Pfam" id="PF10348"/>
    </source>
</evidence>
<dbReference type="OrthoDB" id="4005299at2759"/>
<feature type="domain" description="Protein YTP1-like C-terminal" evidence="4">
    <location>
        <begin position="439"/>
        <end position="725"/>
    </location>
</feature>
<feature type="transmembrane region" description="Helical" evidence="2">
    <location>
        <begin position="291"/>
        <end position="312"/>
    </location>
</feature>
<feature type="transmembrane region" description="Helical" evidence="2">
    <location>
        <begin position="471"/>
        <end position="494"/>
    </location>
</feature>
<gene>
    <name evidence="5" type="ORF">FOXB_04080</name>
</gene>
<feature type="transmembrane region" description="Helical" evidence="2">
    <location>
        <begin position="165"/>
        <end position="183"/>
    </location>
</feature>
<sequence>MSMKEVSVKSSRSASTDLSSASLSFTLHRRKNFLSCGFRHFLLDISLCFDVDDGGLTSRFRVMDEKPQLILKYSTWGPRTTLIKEPDQMIWCMYSDLYDTDTVQFGSFGWSTAAYPLLALVALSPTDQEIPMPQPMTCFRPLGPDNKSFWTYFASMIYTKMISRASGALLLALLPVVIAHGGGESMDMDMGMGQDGNTTTQPPKDEDYPDTYFAHTEHTGVVYTHIALMVLSWVFILPIAVMFSLANSRFTLPAQFVFLATNALGVLIGVIYNAQTPDLYPNNAHHKIGWIVTWVVCAQVLVSAVGCIAGALKGKGKTSSNERHAFLPVATREADYSSHNSYHNDSPYRMSNDSGRGTEPNTPSLRSDSASTLNGMESPVNNPRKEYEDDDGDLEELSLASPEPQGTFARHASKIAASRIWKYLNLGRCIVDRIILPFGFIALATGVVTFGRFFEGGGIFNGLAHWIKGGVFFWLGIFTLGRWTGSFGELGWAWNVRPRKNSQKWRPSAEFVESFLIFFYGATNIFMEHLGGWGGDWTAQDMEHISITVLFIGGGLCGMLIESTRIRDLLNTTVDEVQPKSPYTVEEANESEAPDTYEFSLNPIPALVIMLLGLMMSSHTQHTMMSSMVHKQWGDLLLGASLARGLTYLIMYLKPPKSIFPSRPPTELLAAFGLIAGGIIFMASSTDTVDGMIHYKLDAMFMYTVTMGLVALLMAWVVIVLAIKGWAVRLERRLCSCIPVLGLWCSNHSLLVLRREKARTLLQSVNKERDGIGLEVLRVANFVKVL</sequence>
<comment type="caution">
    <text evidence="5">The sequence shown here is derived from an EMBL/GenBank/DDBJ whole genome shotgun (WGS) entry which is preliminary data.</text>
</comment>
<keyword evidence="2" id="KW-1133">Transmembrane helix</keyword>
<evidence type="ECO:0000256" key="2">
    <source>
        <dbReference type="SAM" id="Phobius"/>
    </source>
</evidence>
<dbReference type="Pfam" id="PF10348">
    <property type="entry name" value="DUF2427"/>
    <property type="match status" value="1"/>
</dbReference>
<feature type="transmembrane region" description="Helical" evidence="2">
    <location>
        <begin position="250"/>
        <end position="271"/>
    </location>
</feature>
<feature type="transmembrane region" description="Helical" evidence="2">
    <location>
        <begin position="665"/>
        <end position="683"/>
    </location>
</feature>
<feature type="transmembrane region" description="Helical" evidence="2">
    <location>
        <begin position="599"/>
        <end position="616"/>
    </location>
</feature>
<dbReference type="PaxDb" id="5507-FOXG_03705P0"/>
<dbReference type="InterPro" id="IPR018825">
    <property type="entry name" value="DUF2427"/>
</dbReference>
<dbReference type="PANTHER" id="PTHR31685:SF3">
    <property type="entry name" value="INTEGRAL MEMBRANE PROTEIN (AFU_ORTHOLOGUE AFUA_6G12730)"/>
    <property type="match status" value="1"/>
</dbReference>
<dbReference type="InterPro" id="IPR018827">
    <property type="entry name" value="YTP1_C"/>
</dbReference>
<name>F9FCF2_FUSOF</name>
<dbReference type="PANTHER" id="PTHR31685">
    <property type="entry name" value="INTEGRAL MEMBRANE PROTEIN (AFU_ORTHOLOGUE AFUA_6G12730)-RELATED"/>
    <property type="match status" value="1"/>
</dbReference>
<protein>
    <recommendedName>
        <fullName evidence="6">Membrane protein C3B8.06</fullName>
    </recommendedName>
</protein>
<feature type="region of interest" description="Disordered" evidence="1">
    <location>
        <begin position="337"/>
        <end position="400"/>
    </location>
</feature>
<evidence type="ECO:0000313" key="5">
    <source>
        <dbReference type="EMBL" id="EGU85369.1"/>
    </source>
</evidence>
<evidence type="ECO:0008006" key="6">
    <source>
        <dbReference type="Google" id="ProtNLM"/>
    </source>
</evidence>
<dbReference type="EMBL" id="AFQF01001308">
    <property type="protein sequence ID" value="EGU85369.1"/>
    <property type="molecule type" value="Genomic_DNA"/>
</dbReference>
<proteinExistence type="predicted"/>
<evidence type="ECO:0000256" key="1">
    <source>
        <dbReference type="SAM" id="MobiDB-lite"/>
    </source>
</evidence>
<evidence type="ECO:0000259" key="4">
    <source>
        <dbReference type="Pfam" id="PF10355"/>
    </source>
</evidence>
<feature type="transmembrane region" description="Helical" evidence="2">
    <location>
        <begin position="222"/>
        <end position="243"/>
    </location>
</feature>
<dbReference type="STRING" id="660025.F9FCF2"/>
<keyword evidence="2" id="KW-0472">Membrane</keyword>
<dbReference type="AlphaFoldDB" id="F9FCF2"/>
<organism evidence="5">
    <name type="scientific">Fusarium oxysporum (strain Fo5176)</name>
    <name type="common">Fusarium vascular wilt</name>
    <dbReference type="NCBI Taxonomy" id="660025"/>
    <lineage>
        <taxon>Eukaryota</taxon>
        <taxon>Fungi</taxon>
        <taxon>Dikarya</taxon>
        <taxon>Ascomycota</taxon>
        <taxon>Pezizomycotina</taxon>
        <taxon>Sordariomycetes</taxon>
        <taxon>Hypocreomycetidae</taxon>
        <taxon>Hypocreales</taxon>
        <taxon>Nectriaceae</taxon>
        <taxon>Fusarium</taxon>
        <taxon>Fusarium oxysporum species complex</taxon>
    </lineage>
</organism>
<feature type="transmembrane region" description="Helical" evidence="2">
    <location>
        <begin position="430"/>
        <end position="451"/>
    </location>
</feature>
<feature type="transmembrane region" description="Helical" evidence="2">
    <location>
        <begin position="703"/>
        <end position="723"/>
    </location>
</feature>
<feature type="transmembrane region" description="Helical" evidence="2">
    <location>
        <begin position="636"/>
        <end position="653"/>
    </location>
</feature>
<dbReference type="Pfam" id="PF10355">
    <property type="entry name" value="Ytp1"/>
    <property type="match status" value="1"/>
</dbReference>
<feature type="transmembrane region" description="Helical" evidence="2">
    <location>
        <begin position="545"/>
        <end position="561"/>
    </location>
</feature>
<feature type="domain" description="DUF2427" evidence="3">
    <location>
        <begin position="207"/>
        <end position="303"/>
    </location>
</feature>
<feature type="compositionally biased region" description="Polar residues" evidence="1">
    <location>
        <begin position="337"/>
        <end position="381"/>
    </location>
</feature>
<keyword evidence="2" id="KW-0812">Transmembrane</keyword>